<dbReference type="FunFam" id="3.30.230.70:FF:000016">
    <property type="entry name" value="Exosome complex component RRP42"/>
    <property type="match status" value="1"/>
</dbReference>
<dbReference type="GO" id="GO:0035925">
    <property type="term" value="F:mRNA 3'-UTR AU-rich region binding"/>
    <property type="evidence" value="ECO:0000318"/>
    <property type="project" value="GO_Central"/>
</dbReference>
<dbReference type="OrthoDB" id="272245at2759"/>
<dbReference type="eggNOG" id="KOG1612">
    <property type="taxonomic scope" value="Eukaryota"/>
</dbReference>
<dbReference type="GO" id="GO:0005730">
    <property type="term" value="C:nucleolus"/>
    <property type="evidence" value="ECO:0007669"/>
    <property type="project" value="UniProtKB-SubCell"/>
</dbReference>
<evidence type="ECO:0000256" key="5">
    <source>
        <dbReference type="ARBA" id="ARBA00022835"/>
    </source>
</evidence>
<evidence type="ECO:0000256" key="6">
    <source>
        <dbReference type="ARBA" id="ARBA00042523"/>
    </source>
</evidence>
<dbReference type="KEGG" id="ppp:112274786"/>
<dbReference type="EnsemblPlants" id="Pp3c22_2380V3.1">
    <property type="protein sequence ID" value="Pp3c22_2380V3.1"/>
    <property type="gene ID" value="Pp3c22_2380"/>
</dbReference>
<dbReference type="Pfam" id="PF01138">
    <property type="entry name" value="RNase_PH"/>
    <property type="match status" value="1"/>
</dbReference>
<dbReference type="InterPro" id="IPR015847">
    <property type="entry name" value="ExoRNase_PH_dom2"/>
</dbReference>
<evidence type="ECO:0000259" key="7">
    <source>
        <dbReference type="Pfam" id="PF01138"/>
    </source>
</evidence>
<dbReference type="GO" id="GO:0016075">
    <property type="term" value="P:rRNA catabolic process"/>
    <property type="evidence" value="ECO:0000318"/>
    <property type="project" value="GO_Central"/>
</dbReference>
<dbReference type="AlphaFoldDB" id="A9T442"/>
<reference evidence="9 11" key="1">
    <citation type="journal article" date="2008" name="Science">
        <title>The Physcomitrella genome reveals evolutionary insights into the conquest of land by plants.</title>
        <authorList>
            <person name="Rensing S."/>
            <person name="Lang D."/>
            <person name="Zimmer A."/>
            <person name="Terry A."/>
            <person name="Salamov A."/>
            <person name="Shapiro H."/>
            <person name="Nishiyama T."/>
            <person name="Perroud P.-F."/>
            <person name="Lindquist E."/>
            <person name="Kamisugi Y."/>
            <person name="Tanahashi T."/>
            <person name="Sakakibara K."/>
            <person name="Fujita T."/>
            <person name="Oishi K."/>
            <person name="Shin-I T."/>
            <person name="Kuroki Y."/>
            <person name="Toyoda A."/>
            <person name="Suzuki Y."/>
            <person name="Hashimoto A."/>
            <person name="Yamaguchi K."/>
            <person name="Sugano A."/>
            <person name="Kohara Y."/>
            <person name="Fujiyama A."/>
            <person name="Anterola A."/>
            <person name="Aoki S."/>
            <person name="Ashton N."/>
            <person name="Barbazuk W.B."/>
            <person name="Barker E."/>
            <person name="Bennetzen J."/>
            <person name="Bezanilla M."/>
            <person name="Blankenship R."/>
            <person name="Cho S.H."/>
            <person name="Dutcher S."/>
            <person name="Estelle M."/>
            <person name="Fawcett J.A."/>
            <person name="Gundlach H."/>
            <person name="Hanada K."/>
            <person name="Heyl A."/>
            <person name="Hicks K.A."/>
            <person name="Hugh J."/>
            <person name="Lohr M."/>
            <person name="Mayer K."/>
            <person name="Melkozernov A."/>
            <person name="Murata T."/>
            <person name="Nelson D."/>
            <person name="Pils B."/>
            <person name="Prigge M."/>
            <person name="Reiss B."/>
            <person name="Renner T."/>
            <person name="Rombauts S."/>
            <person name="Rushton P."/>
            <person name="Sanderfoot A."/>
            <person name="Schween G."/>
            <person name="Shiu S.-H."/>
            <person name="Stueber K."/>
            <person name="Theodoulou F.L."/>
            <person name="Tu H."/>
            <person name="Van de Peer Y."/>
            <person name="Verrier P.J."/>
            <person name="Waters E."/>
            <person name="Wood A."/>
            <person name="Yang L."/>
            <person name="Cove D."/>
            <person name="Cuming A."/>
            <person name="Hasebe M."/>
            <person name="Lucas S."/>
            <person name="Mishler D.B."/>
            <person name="Reski R."/>
            <person name="Grigoriev I."/>
            <person name="Quatrano R.S."/>
            <person name="Boore J.L."/>
        </authorList>
    </citation>
    <scope>NUCLEOTIDE SEQUENCE [LARGE SCALE GENOMIC DNA]</scope>
    <source>
        <strain evidence="10 11">cv. Gransden 2004</strain>
    </source>
</reference>
<dbReference type="Proteomes" id="UP000006727">
    <property type="component" value="Chromosome 22"/>
</dbReference>
<evidence type="ECO:0000313" key="10">
    <source>
        <dbReference type="EnsemblPlants" id="Pp3c22_2380V3.1"/>
    </source>
</evidence>
<dbReference type="Gramene" id="Pp3c22_2380V3.1">
    <property type="protein sequence ID" value="Pp3c22_2380V3.1"/>
    <property type="gene ID" value="Pp3c22_2380"/>
</dbReference>
<dbReference type="GO" id="GO:0034476">
    <property type="term" value="P:U5 snRNA 3'-end processing"/>
    <property type="evidence" value="ECO:0000318"/>
    <property type="project" value="GO_Central"/>
</dbReference>
<dbReference type="SUPFAM" id="SSF55666">
    <property type="entry name" value="Ribonuclease PH domain 2-like"/>
    <property type="match status" value="1"/>
</dbReference>
<dbReference type="InterPro" id="IPR001247">
    <property type="entry name" value="ExoRNase_PH_dom1"/>
</dbReference>
<keyword evidence="4" id="KW-0963">Cytoplasm</keyword>
<dbReference type="GO" id="GO:0000177">
    <property type="term" value="C:cytoplasmic exosome (RNase complex)"/>
    <property type="evidence" value="ECO:0000318"/>
    <property type="project" value="GO_Central"/>
</dbReference>
<evidence type="ECO:0000256" key="3">
    <source>
        <dbReference type="ARBA" id="ARBA00006678"/>
    </source>
</evidence>
<dbReference type="GO" id="GO:0000467">
    <property type="term" value="P:exonucleolytic trimming to generate mature 3'-end of 5.8S rRNA from tricistronic rRNA transcript (SSU-rRNA, 5.8S rRNA, LSU-rRNA)"/>
    <property type="evidence" value="ECO:0000318"/>
    <property type="project" value="GO_Central"/>
</dbReference>
<evidence type="ECO:0000256" key="1">
    <source>
        <dbReference type="ARBA" id="ARBA00004496"/>
    </source>
</evidence>
<evidence type="ECO:0000259" key="8">
    <source>
        <dbReference type="Pfam" id="PF03725"/>
    </source>
</evidence>
<dbReference type="GO" id="GO:0071038">
    <property type="term" value="P:TRAMP-dependent tRNA surveillance pathway"/>
    <property type="evidence" value="ECO:0000318"/>
    <property type="project" value="GO_Central"/>
</dbReference>
<dbReference type="InterPro" id="IPR020568">
    <property type="entry name" value="Ribosomal_Su5_D2-typ_SF"/>
</dbReference>
<dbReference type="InterPro" id="IPR036345">
    <property type="entry name" value="ExoRNase_PH_dom2_sf"/>
</dbReference>
<dbReference type="GO" id="GO:0071035">
    <property type="term" value="P:nuclear polyadenylation-dependent rRNA catabolic process"/>
    <property type="evidence" value="ECO:0000318"/>
    <property type="project" value="GO_Central"/>
</dbReference>
<protein>
    <recommendedName>
        <fullName evidence="6">Ribosomal RNA-processing protein 42</fullName>
    </recommendedName>
</protein>
<dbReference type="InterPro" id="IPR027408">
    <property type="entry name" value="PNPase/RNase_PH_dom_sf"/>
</dbReference>
<dbReference type="PANTHER" id="PTHR11097">
    <property type="entry name" value="EXOSOME COMPLEX EXONUCLEASE RIBOSOMAL RNA PROCESSING PROTEIN"/>
    <property type="match status" value="1"/>
</dbReference>
<sequence>MGAISAAEVSYIEGGIAQNLRSDGRGRLDFRNIAITTGVIPQANGSSRCKVGGTDVMVSVKAELGNPPKGRPSHGGMQIKVECSPTANPEFEGRGGEELSLELTRGLERSFLGGPNGSGAAIDLSTLRIVDGKTCWVLCIDGLVLSSDGNLLDALSIAVKAALRNTGLPKVEVVAGGAEDEDPEIEVDDEESSQLDVSNAPVIITLTKVGKSYFVDATAEEESHMRSAVSVAVNRKGVVCGVTKRGGEGLEPSTIIDMISVAQQIALTYIPALDLQIAAAESVDPDS</sequence>
<dbReference type="Gramene" id="Pp3c22_2380V3.2">
    <property type="protein sequence ID" value="Pp3c22_2380V3.2"/>
    <property type="gene ID" value="Pp3c22_2380"/>
</dbReference>
<accession>A9T442</accession>
<dbReference type="FunCoup" id="A9T442">
    <property type="interactions" value="3809"/>
</dbReference>
<feature type="domain" description="Exoribonuclease phosphorolytic" evidence="7">
    <location>
        <begin position="29"/>
        <end position="169"/>
    </location>
</feature>
<dbReference type="CDD" id="cd11367">
    <property type="entry name" value="RNase_PH_RRP42"/>
    <property type="match status" value="1"/>
</dbReference>
<dbReference type="HOGENOM" id="CLU_038194_4_2_1"/>
<dbReference type="GO" id="GO:0071028">
    <property type="term" value="P:nuclear mRNA surveillance"/>
    <property type="evidence" value="ECO:0000318"/>
    <property type="project" value="GO_Central"/>
</dbReference>
<feature type="domain" description="Exoribonuclease phosphorolytic" evidence="8">
    <location>
        <begin position="200"/>
        <end position="264"/>
    </location>
</feature>
<reference evidence="9 11" key="2">
    <citation type="journal article" date="2018" name="Plant J.">
        <title>The Physcomitrella patens chromosome-scale assembly reveals moss genome structure and evolution.</title>
        <authorList>
            <person name="Lang D."/>
            <person name="Ullrich K.K."/>
            <person name="Murat F."/>
            <person name="Fuchs J."/>
            <person name="Jenkins J."/>
            <person name="Haas F.B."/>
            <person name="Piednoel M."/>
            <person name="Gundlach H."/>
            <person name="Van Bel M."/>
            <person name="Meyberg R."/>
            <person name="Vives C."/>
            <person name="Morata J."/>
            <person name="Symeonidi A."/>
            <person name="Hiss M."/>
            <person name="Muchero W."/>
            <person name="Kamisugi Y."/>
            <person name="Saleh O."/>
            <person name="Blanc G."/>
            <person name="Decker E.L."/>
            <person name="van Gessel N."/>
            <person name="Grimwood J."/>
            <person name="Hayes R.D."/>
            <person name="Graham S.W."/>
            <person name="Gunter L.E."/>
            <person name="McDaniel S.F."/>
            <person name="Hoernstein S.N.W."/>
            <person name="Larsson A."/>
            <person name="Li F.W."/>
            <person name="Perroud P.F."/>
            <person name="Phillips J."/>
            <person name="Ranjan P."/>
            <person name="Rokshar D.S."/>
            <person name="Rothfels C.J."/>
            <person name="Schneider L."/>
            <person name="Shu S."/>
            <person name="Stevenson D.W."/>
            <person name="Thummler F."/>
            <person name="Tillich M."/>
            <person name="Villarreal Aguilar J.C."/>
            <person name="Widiez T."/>
            <person name="Wong G.K."/>
            <person name="Wymore A."/>
            <person name="Zhang Y."/>
            <person name="Zimmer A.D."/>
            <person name="Quatrano R.S."/>
            <person name="Mayer K.F.X."/>
            <person name="Goodstein D."/>
            <person name="Casacuberta J.M."/>
            <person name="Vandepoele K."/>
            <person name="Reski R."/>
            <person name="Cuming A.C."/>
            <person name="Tuskan G.A."/>
            <person name="Maumus F."/>
            <person name="Salse J."/>
            <person name="Schmutz J."/>
            <person name="Rensing S.A."/>
        </authorList>
    </citation>
    <scope>NUCLEOTIDE SEQUENCE [LARGE SCALE GENOMIC DNA]</scope>
    <source>
        <strain evidence="10 11">cv. Gransden 2004</strain>
    </source>
</reference>
<dbReference type="RefSeq" id="XP_024360318.1">
    <property type="nucleotide sequence ID" value="XM_024504550.2"/>
</dbReference>
<dbReference type="Pfam" id="PF03725">
    <property type="entry name" value="RNase_PH_C"/>
    <property type="match status" value="1"/>
</dbReference>
<dbReference type="EnsemblPlants" id="Pp3c22_2380V3.2">
    <property type="protein sequence ID" value="Pp3c22_2380V3.2"/>
    <property type="gene ID" value="Pp3c22_2380"/>
</dbReference>
<dbReference type="EMBL" id="ABEU02000022">
    <property type="protein sequence ID" value="PNR30295.1"/>
    <property type="molecule type" value="Genomic_DNA"/>
</dbReference>
<comment type="subcellular location">
    <subcellularLocation>
        <location evidence="1">Cytoplasm</location>
    </subcellularLocation>
    <subcellularLocation>
        <location evidence="2">Nucleus</location>
        <location evidence="2">Nucleolus</location>
    </subcellularLocation>
</comment>
<dbReference type="InterPro" id="IPR050590">
    <property type="entry name" value="Exosome_comp_Rrp42_subfam"/>
</dbReference>
<dbReference type="PANTHER" id="PTHR11097:SF8">
    <property type="entry name" value="EXOSOME COMPLEX COMPONENT RRP42"/>
    <property type="match status" value="1"/>
</dbReference>
<dbReference type="PaxDb" id="3218-PP1S162_25V6.2"/>
<evidence type="ECO:0000313" key="9">
    <source>
        <dbReference type="EMBL" id="PNR30295.1"/>
    </source>
</evidence>
<dbReference type="GO" id="GO:0000176">
    <property type="term" value="C:nuclear exosome (RNase complex)"/>
    <property type="evidence" value="ECO:0000318"/>
    <property type="project" value="GO_Central"/>
</dbReference>
<evidence type="ECO:0000313" key="11">
    <source>
        <dbReference type="Proteomes" id="UP000006727"/>
    </source>
</evidence>
<dbReference type="GeneID" id="112274786"/>
<organism evidence="9">
    <name type="scientific">Physcomitrium patens</name>
    <name type="common">Spreading-leaved earth moss</name>
    <name type="synonym">Physcomitrella patens</name>
    <dbReference type="NCBI Taxonomy" id="3218"/>
    <lineage>
        <taxon>Eukaryota</taxon>
        <taxon>Viridiplantae</taxon>
        <taxon>Streptophyta</taxon>
        <taxon>Embryophyta</taxon>
        <taxon>Bryophyta</taxon>
        <taxon>Bryophytina</taxon>
        <taxon>Bryopsida</taxon>
        <taxon>Funariidae</taxon>
        <taxon>Funariales</taxon>
        <taxon>Funariaceae</taxon>
        <taxon>Physcomitrium</taxon>
    </lineage>
</organism>
<keyword evidence="5" id="KW-0271">Exosome</keyword>
<name>A9T442_PHYPA</name>
<keyword evidence="11" id="KW-1185">Reference proteome</keyword>
<dbReference type="STRING" id="3218.A9T442"/>
<dbReference type="SUPFAM" id="SSF54211">
    <property type="entry name" value="Ribosomal protein S5 domain 2-like"/>
    <property type="match status" value="1"/>
</dbReference>
<evidence type="ECO:0000256" key="2">
    <source>
        <dbReference type="ARBA" id="ARBA00004604"/>
    </source>
</evidence>
<dbReference type="GO" id="GO:0034473">
    <property type="term" value="P:U1 snRNA 3'-end processing"/>
    <property type="evidence" value="ECO:0000318"/>
    <property type="project" value="GO_Central"/>
</dbReference>
<proteinExistence type="inferred from homology"/>
<dbReference type="Gene3D" id="3.30.230.70">
    <property type="entry name" value="GHMP Kinase, N-terminal domain"/>
    <property type="match status" value="1"/>
</dbReference>
<gene>
    <name evidence="10" type="primary">LOC112274786</name>
    <name evidence="9" type="ORF">PHYPA_026611</name>
</gene>
<dbReference type="GO" id="GO:0034475">
    <property type="term" value="P:U4 snRNA 3'-end processing"/>
    <property type="evidence" value="ECO:0000318"/>
    <property type="project" value="GO_Central"/>
</dbReference>
<comment type="similarity">
    <text evidence="3">Belongs to the RNase PH family.</text>
</comment>
<dbReference type="OMA" id="YNTRIPK"/>
<reference evidence="10" key="3">
    <citation type="submission" date="2020-12" db="UniProtKB">
        <authorList>
            <consortium name="EnsemblPlants"/>
        </authorList>
    </citation>
    <scope>IDENTIFICATION</scope>
</reference>
<evidence type="ECO:0000256" key="4">
    <source>
        <dbReference type="ARBA" id="ARBA00022490"/>
    </source>
</evidence>